<dbReference type="AlphaFoldDB" id="A0A0A5HXE4"/>
<comment type="caution">
    <text evidence="1">The sequence shown here is derived from an EMBL/GenBank/DDBJ whole genome shotgun (WGS) entry which is preliminary data.</text>
</comment>
<dbReference type="OrthoDB" id="9180944at2"/>
<reference evidence="1 2" key="1">
    <citation type="submission" date="2014-10" db="EMBL/GenBank/DDBJ databases">
        <title>Genome sequencing of Vibrio sinaloensis T08.</title>
        <authorList>
            <person name="Chan K.-G."/>
            <person name="Mohamad N.I."/>
        </authorList>
    </citation>
    <scope>NUCLEOTIDE SEQUENCE [LARGE SCALE GENOMIC DNA]</scope>
    <source>
        <strain evidence="1 2">T08</strain>
    </source>
</reference>
<dbReference type="Proteomes" id="UP000030451">
    <property type="component" value="Unassembled WGS sequence"/>
</dbReference>
<accession>A0A0A5HXE4</accession>
<proteinExistence type="predicted"/>
<name>A0A0A5HXE4_PHOS4</name>
<evidence type="ECO:0000313" key="1">
    <source>
        <dbReference type="EMBL" id="KGY08159.1"/>
    </source>
</evidence>
<sequence>MIVTNAFSDKLSEESKQNWLSYWKHFSEQDYHYCAERNCTKQHQHGVLVTQSSFCQRALFVVPLCAEHSNSFVSQIEIDDGASIVPTELSL</sequence>
<evidence type="ECO:0000313" key="2">
    <source>
        <dbReference type="Proteomes" id="UP000030451"/>
    </source>
</evidence>
<gene>
    <name evidence="1" type="ORF">NM06_13370</name>
</gene>
<protein>
    <submittedName>
        <fullName evidence="1">Uncharacterized protein</fullName>
    </submittedName>
</protein>
<organism evidence="1 2">
    <name type="scientific">Photobacterium sp. (strain ATCC 43367)</name>
    <dbReference type="NCBI Taxonomy" id="379097"/>
    <lineage>
        <taxon>Bacteria</taxon>
        <taxon>Pseudomonadati</taxon>
        <taxon>Pseudomonadota</taxon>
        <taxon>Gammaproteobacteria</taxon>
        <taxon>Vibrionales</taxon>
        <taxon>Vibrionaceae</taxon>
        <taxon>Vibrio</taxon>
        <taxon>Vibrio oreintalis group</taxon>
    </lineage>
</organism>
<dbReference type="RefSeq" id="WP_005474527.1">
    <property type="nucleotide sequence ID" value="NZ_JAVHXG010000174.1"/>
</dbReference>
<dbReference type="EMBL" id="JRWP01000027">
    <property type="protein sequence ID" value="KGY08159.1"/>
    <property type="molecule type" value="Genomic_DNA"/>
</dbReference>